<keyword evidence="11" id="KW-0282">Flagellum</keyword>
<keyword evidence="7 10" id="KW-0283">Flagellar rotation</keyword>
<keyword evidence="11" id="KW-0966">Cell projection</keyword>
<keyword evidence="10" id="KW-0997">Cell inner membrane</keyword>
<dbReference type="Proteomes" id="UP000287798">
    <property type="component" value="Unassembled WGS sequence"/>
</dbReference>
<evidence type="ECO:0000313" key="11">
    <source>
        <dbReference type="EMBL" id="RRQ20907.1"/>
    </source>
</evidence>
<keyword evidence="6 10" id="KW-0812">Transmembrane</keyword>
<evidence type="ECO:0000256" key="2">
    <source>
        <dbReference type="ARBA" id="ARBA00004162"/>
    </source>
</evidence>
<gene>
    <name evidence="11" type="ORF">D6C00_02275</name>
</gene>
<name>A0A426QGM9_9GAMM</name>
<keyword evidence="5 10" id="KW-0145">Chemotaxis</keyword>
<keyword evidence="4" id="KW-1003">Cell membrane</keyword>
<comment type="similarity">
    <text evidence="3 10">Belongs to the FliL family.</text>
</comment>
<evidence type="ECO:0000256" key="4">
    <source>
        <dbReference type="ARBA" id="ARBA00022475"/>
    </source>
</evidence>
<feature type="transmembrane region" description="Helical" evidence="10">
    <location>
        <begin position="20"/>
        <end position="44"/>
    </location>
</feature>
<evidence type="ECO:0000256" key="3">
    <source>
        <dbReference type="ARBA" id="ARBA00008281"/>
    </source>
</evidence>
<evidence type="ECO:0000256" key="1">
    <source>
        <dbReference type="ARBA" id="ARBA00002254"/>
    </source>
</evidence>
<proteinExistence type="inferred from homology"/>
<evidence type="ECO:0000256" key="5">
    <source>
        <dbReference type="ARBA" id="ARBA00022500"/>
    </source>
</evidence>
<evidence type="ECO:0000313" key="12">
    <source>
        <dbReference type="Proteomes" id="UP000287798"/>
    </source>
</evidence>
<dbReference type="AlphaFoldDB" id="A0A426QGM9"/>
<dbReference type="GO" id="GO:0071978">
    <property type="term" value="P:bacterial-type flagellum-dependent swarming motility"/>
    <property type="evidence" value="ECO:0007669"/>
    <property type="project" value="TreeGrafter"/>
</dbReference>
<comment type="function">
    <text evidence="1 10">Controls the rotational direction of flagella during chemotaxis.</text>
</comment>
<protein>
    <recommendedName>
        <fullName evidence="10">Flagellar protein FliL</fullName>
    </recommendedName>
</protein>
<keyword evidence="11" id="KW-0969">Cilium</keyword>
<evidence type="ECO:0000256" key="9">
    <source>
        <dbReference type="ARBA" id="ARBA00023136"/>
    </source>
</evidence>
<evidence type="ECO:0000256" key="7">
    <source>
        <dbReference type="ARBA" id="ARBA00022779"/>
    </source>
</evidence>
<dbReference type="OrthoDB" id="5616092at2"/>
<keyword evidence="8 10" id="KW-1133">Transmembrane helix</keyword>
<evidence type="ECO:0000256" key="10">
    <source>
        <dbReference type="RuleBase" id="RU364125"/>
    </source>
</evidence>
<dbReference type="EMBL" id="QZMU01000001">
    <property type="protein sequence ID" value="RRQ20907.1"/>
    <property type="molecule type" value="Genomic_DNA"/>
</dbReference>
<reference evidence="11 12" key="1">
    <citation type="journal article" date="2010" name="Int. J. Syst. Evol. Microbiol.">
        <title>Thiohalobacter thiocyanaticus gen. nov., sp. nov., a moderately halophilic, sulfur-oxidizing gammaproteobacterium from hypersaline lakes, that utilizes thiocyanate.</title>
        <authorList>
            <person name="Sorokin D.Y."/>
            <person name="Kovaleva O.L."/>
            <person name="Tourova T.P."/>
            <person name="Muyzer G."/>
        </authorList>
    </citation>
    <scope>NUCLEOTIDE SEQUENCE [LARGE SCALE GENOMIC DNA]</scope>
    <source>
        <strain evidence="11 12">Hrh1</strain>
    </source>
</reference>
<comment type="subcellular location">
    <subcellularLocation>
        <location evidence="10">Cell inner membrane</location>
    </subcellularLocation>
    <subcellularLocation>
        <location evidence="2">Cell membrane</location>
        <topology evidence="2">Single-pass membrane protein</topology>
    </subcellularLocation>
</comment>
<keyword evidence="12" id="KW-1185">Reference proteome</keyword>
<dbReference type="PANTHER" id="PTHR35091:SF2">
    <property type="entry name" value="FLAGELLAR PROTEIN FLIL"/>
    <property type="match status" value="1"/>
</dbReference>
<dbReference type="GO" id="GO:0009425">
    <property type="term" value="C:bacterial-type flagellum basal body"/>
    <property type="evidence" value="ECO:0007669"/>
    <property type="project" value="InterPro"/>
</dbReference>
<dbReference type="Pfam" id="PF03748">
    <property type="entry name" value="FliL"/>
    <property type="match status" value="1"/>
</dbReference>
<dbReference type="GO" id="GO:0005886">
    <property type="term" value="C:plasma membrane"/>
    <property type="evidence" value="ECO:0007669"/>
    <property type="project" value="UniProtKB-SubCell"/>
</dbReference>
<dbReference type="RefSeq" id="WP_125180120.1">
    <property type="nucleotide sequence ID" value="NZ_QZMU01000001.1"/>
</dbReference>
<evidence type="ECO:0000256" key="6">
    <source>
        <dbReference type="ARBA" id="ARBA00022692"/>
    </source>
</evidence>
<dbReference type="PANTHER" id="PTHR35091">
    <property type="entry name" value="FLAGELLAR PROTEIN FLIL"/>
    <property type="match status" value="1"/>
</dbReference>
<dbReference type="InterPro" id="IPR005503">
    <property type="entry name" value="FliL"/>
</dbReference>
<evidence type="ECO:0000256" key="8">
    <source>
        <dbReference type="ARBA" id="ARBA00022989"/>
    </source>
</evidence>
<dbReference type="GO" id="GO:0006935">
    <property type="term" value="P:chemotaxis"/>
    <property type="evidence" value="ECO:0007669"/>
    <property type="project" value="UniProtKB-KW"/>
</dbReference>
<comment type="caution">
    <text evidence="11">The sequence shown here is derived from an EMBL/GenBank/DDBJ whole genome shotgun (WGS) entry which is preliminary data.</text>
</comment>
<organism evidence="11 12">
    <name type="scientific">Thiohalobacter thiocyanaticus</name>
    <dbReference type="NCBI Taxonomy" id="585455"/>
    <lineage>
        <taxon>Bacteria</taxon>
        <taxon>Pseudomonadati</taxon>
        <taxon>Pseudomonadota</taxon>
        <taxon>Gammaproteobacteria</taxon>
        <taxon>Thiohalobacterales</taxon>
        <taxon>Thiohalobacteraceae</taxon>
        <taxon>Thiohalobacter</taxon>
    </lineage>
</organism>
<keyword evidence="9 10" id="KW-0472">Membrane</keyword>
<accession>A0A426QGM9</accession>
<sequence length="182" mass="19373">MAEEDLDLDVDTTETASGGGLKIVIIAVVVVLLLSSALLAGLYFTGVLGGGAGQGGDQAAGADGAPSAQASAPASGGPIIYQPLEPPFVVNFGREADVRFMQITIQVADRDPQVIERIKEHSPAIRNGLVMLFSSQDPELLNTREGKEQLRQDALNEVRSVLERMTGQGRLEDLYFTSFVMQ</sequence>